<evidence type="ECO:0000313" key="1">
    <source>
        <dbReference type="EMBL" id="SHF20444.1"/>
    </source>
</evidence>
<dbReference type="EMBL" id="FQUU01000007">
    <property type="protein sequence ID" value="SHF20444.1"/>
    <property type="molecule type" value="Genomic_DNA"/>
</dbReference>
<dbReference type="InterPro" id="IPR029865">
    <property type="entry name" value="KIAA0319-like"/>
</dbReference>
<keyword evidence="2" id="KW-1185">Reference proteome</keyword>
<accession>A0A1M4ZR18</accession>
<dbReference type="GO" id="GO:0016020">
    <property type="term" value="C:membrane"/>
    <property type="evidence" value="ECO:0007669"/>
    <property type="project" value="TreeGrafter"/>
</dbReference>
<dbReference type="OrthoDB" id="708305at2"/>
<proteinExistence type="predicted"/>
<dbReference type="Gene3D" id="2.60.40.10">
    <property type="entry name" value="Immunoglobulins"/>
    <property type="match status" value="1"/>
</dbReference>
<dbReference type="STRING" id="1121884.SAMN02745131_02040"/>
<reference evidence="1 2" key="1">
    <citation type="submission" date="2016-11" db="EMBL/GenBank/DDBJ databases">
        <authorList>
            <person name="Jaros S."/>
            <person name="Januszkiewicz K."/>
            <person name="Wedrychowicz H."/>
        </authorList>
    </citation>
    <scope>NUCLEOTIDE SEQUENCE [LARGE SCALE GENOMIC DNA]</scope>
    <source>
        <strain evidence="1 2">DSM 18119</strain>
    </source>
</reference>
<dbReference type="Proteomes" id="UP000184048">
    <property type="component" value="Unassembled WGS sequence"/>
</dbReference>
<dbReference type="PANTHER" id="PTHR46182">
    <property type="entry name" value="FI19480P1"/>
    <property type="match status" value="1"/>
</dbReference>
<dbReference type="InterPro" id="IPR013783">
    <property type="entry name" value="Ig-like_fold"/>
</dbReference>
<evidence type="ECO:0000313" key="2">
    <source>
        <dbReference type="Proteomes" id="UP000184048"/>
    </source>
</evidence>
<sequence length="445" mass="47041">MKRILLSILLVVTSLAIIFPACRKEHSCETCGKGNKPPRACAGLDQTITLPINSLHLNGRCSTDPNNDIAGYLWTKISGPGLISIDNAREVETQISDLAEGTYLFQLKVTDAGGLFSMDTVQVIVYPQGNVVYPPGNDSLVNIYVAGDLNGQATYWKNGQPVTLKSKSNNSGATSIAVAGSDIYVAGWDGDGFVQRYNIAKYWKNGEPVELTGPTGAGANSIAVSGSDVYVAGWEVKGSASIAEYWKNGQPVALTDGTKEAEATCIIVVDGNVYVAGHENGVAKYWKNGQAVALTDGIQQAFAYSIAVYGSDIYVAGSQSNGTTHVARYWKNGQPFTLTNGSAVQATANAITVTSSGVYVAGWEGDDVGRVGGTGAVAKCWKNGQEVKLTNGSSYAYPTSIALFGSDVYVAGTESYTALYWKNGQTVPFKVSNNAWATSILVVPR</sequence>
<dbReference type="GO" id="GO:0031410">
    <property type="term" value="C:cytoplasmic vesicle"/>
    <property type="evidence" value="ECO:0007669"/>
    <property type="project" value="TreeGrafter"/>
</dbReference>
<gene>
    <name evidence="1" type="ORF">SAMN02745131_02040</name>
</gene>
<dbReference type="RefSeq" id="WP_072835232.1">
    <property type="nucleotide sequence ID" value="NZ_FQUU01000007.1"/>
</dbReference>
<dbReference type="AlphaFoldDB" id="A0A1M4ZR18"/>
<organism evidence="1 2">
    <name type="scientific">Flavisolibacter ginsengisoli DSM 18119</name>
    <dbReference type="NCBI Taxonomy" id="1121884"/>
    <lineage>
        <taxon>Bacteria</taxon>
        <taxon>Pseudomonadati</taxon>
        <taxon>Bacteroidota</taxon>
        <taxon>Chitinophagia</taxon>
        <taxon>Chitinophagales</taxon>
        <taxon>Chitinophagaceae</taxon>
        <taxon>Flavisolibacter</taxon>
    </lineage>
</organism>
<dbReference type="PANTHER" id="PTHR46182:SF2">
    <property type="entry name" value="FI19480P1"/>
    <property type="match status" value="1"/>
</dbReference>
<protein>
    <recommendedName>
        <fullName evidence="3">Beta-propeller repeat-containing protein</fullName>
    </recommendedName>
</protein>
<dbReference type="SUPFAM" id="SSF63829">
    <property type="entry name" value="Calcium-dependent phosphotriesterase"/>
    <property type="match status" value="1"/>
</dbReference>
<name>A0A1M4ZR18_9BACT</name>
<dbReference type="SUPFAM" id="SSF49299">
    <property type="entry name" value="PKD domain"/>
    <property type="match status" value="1"/>
</dbReference>
<evidence type="ECO:0008006" key="3">
    <source>
        <dbReference type="Google" id="ProtNLM"/>
    </source>
</evidence>
<dbReference type="InterPro" id="IPR035986">
    <property type="entry name" value="PKD_dom_sf"/>
</dbReference>
<dbReference type="Pfam" id="PF22352">
    <property type="entry name" value="K319L-like_PKD"/>
    <property type="match status" value="1"/>
</dbReference>